<evidence type="ECO:0000313" key="4">
    <source>
        <dbReference type="Proteomes" id="UP000460626"/>
    </source>
</evidence>
<protein>
    <recommendedName>
        <fullName evidence="2">SnoaL-like domain-containing protein</fullName>
    </recommendedName>
</protein>
<name>A0A845A322_9SPHN</name>
<gene>
    <name evidence="3" type="ORF">GRI62_10395</name>
</gene>
<keyword evidence="1" id="KW-0732">Signal</keyword>
<evidence type="ECO:0000259" key="2">
    <source>
        <dbReference type="Pfam" id="PF13474"/>
    </source>
</evidence>
<sequence>MRTIALAALLALALPTGVHAQTAAGDRSGTDRAAVMAVVDGFTDGLAAKDAEAMTALMTEDAYLAFVQELDGEDRVQSMPLATAAQGLANVPMDIAEPLGEATVLIDGPVAMVWAPYDFLVEGARSHCGIDVFTLIRADGAWKIATITYSHVAEGCPDLS</sequence>
<dbReference type="Gene3D" id="3.10.450.50">
    <property type="match status" value="1"/>
</dbReference>
<reference evidence="3 4" key="1">
    <citation type="submission" date="2019-12" db="EMBL/GenBank/DDBJ databases">
        <title>Genomic-based taxomic classification of the family Erythrobacteraceae.</title>
        <authorList>
            <person name="Xu L."/>
        </authorList>
    </citation>
    <scope>NUCLEOTIDE SEQUENCE [LARGE SCALE GENOMIC DNA]</scope>
    <source>
        <strain evidence="3 4">RC4-10-4</strain>
    </source>
</reference>
<evidence type="ECO:0000256" key="1">
    <source>
        <dbReference type="SAM" id="SignalP"/>
    </source>
</evidence>
<dbReference type="RefSeq" id="WP_160731863.1">
    <property type="nucleotide sequence ID" value="NZ_BMJK01000001.1"/>
</dbReference>
<dbReference type="InterPro" id="IPR037401">
    <property type="entry name" value="SnoaL-like"/>
</dbReference>
<dbReference type="SUPFAM" id="SSF54427">
    <property type="entry name" value="NTF2-like"/>
    <property type="match status" value="1"/>
</dbReference>
<dbReference type="Pfam" id="PF13474">
    <property type="entry name" value="SnoaL_3"/>
    <property type="match status" value="1"/>
</dbReference>
<dbReference type="AlphaFoldDB" id="A0A845A322"/>
<feature type="signal peptide" evidence="1">
    <location>
        <begin position="1"/>
        <end position="20"/>
    </location>
</feature>
<feature type="chain" id="PRO_5033034908" description="SnoaL-like domain-containing protein" evidence="1">
    <location>
        <begin position="21"/>
        <end position="160"/>
    </location>
</feature>
<proteinExistence type="predicted"/>
<dbReference type="InterPro" id="IPR032710">
    <property type="entry name" value="NTF2-like_dom_sf"/>
</dbReference>
<feature type="domain" description="SnoaL-like" evidence="2">
    <location>
        <begin position="35"/>
        <end position="152"/>
    </location>
</feature>
<evidence type="ECO:0000313" key="3">
    <source>
        <dbReference type="EMBL" id="MXO94010.1"/>
    </source>
</evidence>
<accession>A0A845A322</accession>
<dbReference type="Proteomes" id="UP000460626">
    <property type="component" value="Unassembled WGS sequence"/>
</dbReference>
<dbReference type="EMBL" id="WTYH01000001">
    <property type="protein sequence ID" value="MXO94010.1"/>
    <property type="molecule type" value="Genomic_DNA"/>
</dbReference>
<comment type="caution">
    <text evidence="3">The sequence shown here is derived from an EMBL/GenBank/DDBJ whole genome shotgun (WGS) entry which is preliminary data.</text>
</comment>
<keyword evidence="4" id="KW-1185">Reference proteome</keyword>
<organism evidence="3 4">
    <name type="scientific">Aurantiacibacter arachoides</name>
    <dbReference type="NCBI Taxonomy" id="1850444"/>
    <lineage>
        <taxon>Bacteria</taxon>
        <taxon>Pseudomonadati</taxon>
        <taxon>Pseudomonadota</taxon>
        <taxon>Alphaproteobacteria</taxon>
        <taxon>Sphingomonadales</taxon>
        <taxon>Erythrobacteraceae</taxon>
        <taxon>Aurantiacibacter</taxon>
    </lineage>
</organism>
<dbReference type="OrthoDB" id="117186at2"/>